<dbReference type="STRING" id="426355.Mrad2831_4883"/>
<evidence type="ECO:0000313" key="2">
    <source>
        <dbReference type="Proteomes" id="UP000006589"/>
    </source>
</evidence>
<organism evidence="1 2">
    <name type="scientific">Methylobacterium radiotolerans (strain ATCC 27329 / DSM 1819 / JCM 2831 / NBRC 15690 / NCIMB 10815 / 0-1)</name>
    <dbReference type="NCBI Taxonomy" id="426355"/>
    <lineage>
        <taxon>Bacteria</taxon>
        <taxon>Pseudomonadati</taxon>
        <taxon>Pseudomonadota</taxon>
        <taxon>Alphaproteobacteria</taxon>
        <taxon>Hyphomicrobiales</taxon>
        <taxon>Methylobacteriaceae</taxon>
        <taxon>Methylobacterium</taxon>
    </lineage>
</organism>
<dbReference type="RefSeq" id="WP_012321794.1">
    <property type="nucleotide sequence ID" value="NC_010505.1"/>
</dbReference>
<sequence length="139" mass="14420">MRLRPGAILGGALAGALVVGGLGFAPAAEAQMPTRVGTCAATTIARIGTRFSDTLARPKGDGIDEGTSVDLKNGVYGVSYAYVDAVARSRVGDRVMTCLVLLPTGCPRGDDRGKMYTTTNLRTLDSWTLPDSQHMCGGA</sequence>
<proteinExistence type="predicted"/>
<dbReference type="AlphaFoldDB" id="B1LSX2"/>
<dbReference type="OrthoDB" id="427567at2"/>
<dbReference type="Proteomes" id="UP000006589">
    <property type="component" value="Chromosome"/>
</dbReference>
<dbReference type="GeneID" id="6140951"/>
<reference evidence="1 2" key="1">
    <citation type="submission" date="2008-03" db="EMBL/GenBank/DDBJ databases">
        <title>Complete sequence of chromosome of Methylobacterium radiotolerans JCM 2831.</title>
        <authorList>
            <consortium name="US DOE Joint Genome Institute"/>
            <person name="Copeland A."/>
            <person name="Lucas S."/>
            <person name="Lapidus A."/>
            <person name="Glavina del Rio T."/>
            <person name="Dalin E."/>
            <person name="Tice H."/>
            <person name="Bruce D."/>
            <person name="Goodwin L."/>
            <person name="Pitluck S."/>
            <person name="Kiss H."/>
            <person name="Brettin T."/>
            <person name="Detter J.C."/>
            <person name="Han C."/>
            <person name="Kuske C.R."/>
            <person name="Schmutz J."/>
            <person name="Larimer F."/>
            <person name="Land M."/>
            <person name="Hauser L."/>
            <person name="Kyrpides N."/>
            <person name="Mikhailova N."/>
            <person name="Marx C.J."/>
            <person name="Richardson P."/>
        </authorList>
    </citation>
    <scope>NUCLEOTIDE SEQUENCE [LARGE SCALE GENOMIC DNA]</scope>
    <source>
        <strain evidence="2">ATCC 27329 / DSM 1819 / JCM 2831 / NBRC 15690 / NCIMB 10815 / 0-1</strain>
    </source>
</reference>
<dbReference type="EMBL" id="CP001001">
    <property type="protein sequence ID" value="ACB26843.1"/>
    <property type="molecule type" value="Genomic_DNA"/>
</dbReference>
<accession>B1LSX2</accession>
<dbReference type="PATRIC" id="fig|426355.14.peg.4955"/>
<dbReference type="KEGG" id="mrd:Mrad2831_4883"/>
<dbReference type="eggNOG" id="COG4461">
    <property type="taxonomic scope" value="Bacteria"/>
</dbReference>
<gene>
    <name evidence="1" type="ordered locus">Mrad2831_4883</name>
</gene>
<name>B1LSX2_METRJ</name>
<protein>
    <submittedName>
        <fullName evidence="1">Uncharacterized protein</fullName>
    </submittedName>
</protein>
<dbReference type="HOGENOM" id="CLU_124843_0_0_5"/>
<evidence type="ECO:0000313" key="1">
    <source>
        <dbReference type="EMBL" id="ACB26843.1"/>
    </source>
</evidence>